<name>A0AA35ZLY5_LACSI</name>
<reference evidence="1" key="1">
    <citation type="submission" date="2023-04" db="EMBL/GenBank/DDBJ databases">
        <authorList>
            <person name="Vijverberg K."/>
            <person name="Xiong W."/>
            <person name="Schranz E."/>
        </authorList>
    </citation>
    <scope>NUCLEOTIDE SEQUENCE</scope>
</reference>
<keyword evidence="2" id="KW-1185">Reference proteome</keyword>
<sequence length="185" mass="20247">MGNCASCYSPSTASNATTAKLILLDGQLEEFSSPMKVFLLTPPLENLGYDQGSFICNADEMNFDGYVTAMAGEEELRPSQLYFQLPSSWLKRRLTAEDMASMAVKAGKALMISGGKVRCWCCVKRVDPLVFSDGDEMITSSLSRVEDGGDDYEGNHRYVSGRIGDRRGGGGKGRMSTRLEKIVEE</sequence>
<gene>
    <name evidence="1" type="ORF">LSALG_LOCUS33635</name>
</gene>
<dbReference type="InterPro" id="IPR025322">
    <property type="entry name" value="PADRE_dom"/>
</dbReference>
<dbReference type="PANTHER" id="PTHR33052">
    <property type="entry name" value="DUF4228 DOMAIN PROTEIN-RELATED"/>
    <property type="match status" value="1"/>
</dbReference>
<dbReference type="Pfam" id="PF14009">
    <property type="entry name" value="PADRE"/>
    <property type="match status" value="1"/>
</dbReference>
<dbReference type="AlphaFoldDB" id="A0AA35ZLY5"/>
<evidence type="ECO:0000313" key="2">
    <source>
        <dbReference type="Proteomes" id="UP001177003"/>
    </source>
</evidence>
<organism evidence="1 2">
    <name type="scientific">Lactuca saligna</name>
    <name type="common">Willowleaf lettuce</name>
    <dbReference type="NCBI Taxonomy" id="75948"/>
    <lineage>
        <taxon>Eukaryota</taxon>
        <taxon>Viridiplantae</taxon>
        <taxon>Streptophyta</taxon>
        <taxon>Embryophyta</taxon>
        <taxon>Tracheophyta</taxon>
        <taxon>Spermatophyta</taxon>
        <taxon>Magnoliopsida</taxon>
        <taxon>eudicotyledons</taxon>
        <taxon>Gunneridae</taxon>
        <taxon>Pentapetalae</taxon>
        <taxon>asterids</taxon>
        <taxon>campanulids</taxon>
        <taxon>Asterales</taxon>
        <taxon>Asteraceae</taxon>
        <taxon>Cichorioideae</taxon>
        <taxon>Cichorieae</taxon>
        <taxon>Lactucinae</taxon>
        <taxon>Lactuca</taxon>
    </lineage>
</organism>
<dbReference type="Proteomes" id="UP001177003">
    <property type="component" value="Chromosome 7"/>
</dbReference>
<protein>
    <submittedName>
        <fullName evidence="1">Uncharacterized protein</fullName>
    </submittedName>
</protein>
<proteinExistence type="predicted"/>
<evidence type="ECO:0000313" key="1">
    <source>
        <dbReference type="EMBL" id="CAI9294663.1"/>
    </source>
</evidence>
<accession>A0AA35ZLY5</accession>
<dbReference type="EMBL" id="OX465083">
    <property type="protein sequence ID" value="CAI9294663.1"/>
    <property type="molecule type" value="Genomic_DNA"/>
</dbReference>